<sequence>MLRHVGSVVVGVFDKDGRLIDSNAGLNSLLEFSGIQQDKGGIRQIFMQPTFEDLIALQGGGLSIADQVELSFSGVLNIGKKDSTVRSLHGSVDRRGNIFMLVAEYDINEYQRLSASVLEMNEEMAQMQRELKKLNADLRESLKTHLSLR</sequence>
<organism evidence="2 3">
    <name type="scientific">Solemya velesiana gill symbiont</name>
    <dbReference type="NCBI Taxonomy" id="1918948"/>
    <lineage>
        <taxon>Bacteria</taxon>
        <taxon>Pseudomonadati</taxon>
        <taxon>Pseudomonadota</taxon>
        <taxon>Gammaproteobacteria</taxon>
        <taxon>sulfur-oxidizing symbionts</taxon>
    </lineage>
</organism>
<proteinExistence type="predicted"/>
<protein>
    <recommendedName>
        <fullName evidence="4">PAS domain-containing protein</fullName>
    </recommendedName>
</protein>
<dbReference type="AlphaFoldDB" id="A0A1T2KN53"/>
<feature type="coiled-coil region" evidence="1">
    <location>
        <begin position="110"/>
        <end position="144"/>
    </location>
</feature>
<comment type="caution">
    <text evidence="2">The sequence shown here is derived from an EMBL/GenBank/DDBJ whole genome shotgun (WGS) entry which is preliminary data.</text>
</comment>
<accession>A0A1T2KN53</accession>
<evidence type="ECO:0000313" key="3">
    <source>
        <dbReference type="Proteomes" id="UP000190896"/>
    </source>
</evidence>
<keyword evidence="3" id="KW-1185">Reference proteome</keyword>
<reference evidence="2 3" key="1">
    <citation type="submission" date="2016-11" db="EMBL/GenBank/DDBJ databases">
        <title>Mixed transmission modes and dynamic genome evolution in an obligate animal-bacterial symbiosis.</title>
        <authorList>
            <person name="Russell S.L."/>
            <person name="Corbett-Detig R.B."/>
            <person name="Cavanaugh C.M."/>
        </authorList>
    </citation>
    <scope>NUCLEOTIDE SEQUENCE [LARGE SCALE GENOMIC DNA]</scope>
    <source>
        <strain evidence="2">Se-Cadez</strain>
    </source>
</reference>
<evidence type="ECO:0000313" key="2">
    <source>
        <dbReference type="EMBL" id="OOZ34146.1"/>
    </source>
</evidence>
<dbReference type="Proteomes" id="UP000190896">
    <property type="component" value="Unassembled WGS sequence"/>
</dbReference>
<evidence type="ECO:0008006" key="4">
    <source>
        <dbReference type="Google" id="ProtNLM"/>
    </source>
</evidence>
<dbReference type="EMBL" id="MPRJ01000117">
    <property type="protein sequence ID" value="OOZ34146.1"/>
    <property type="molecule type" value="Genomic_DNA"/>
</dbReference>
<keyword evidence="1" id="KW-0175">Coiled coil</keyword>
<name>A0A1T2KN53_9GAMM</name>
<gene>
    <name evidence="2" type="ORF">BOW51_12310</name>
</gene>
<evidence type="ECO:0000256" key="1">
    <source>
        <dbReference type="SAM" id="Coils"/>
    </source>
</evidence>